<evidence type="ECO:0000256" key="4">
    <source>
        <dbReference type="ARBA" id="ARBA00004543"/>
    </source>
</evidence>
<dbReference type="GO" id="GO:0000139">
    <property type="term" value="C:Golgi membrane"/>
    <property type="evidence" value="ECO:0007669"/>
    <property type="project" value="UniProtKB-SubCell"/>
</dbReference>
<dbReference type="GO" id="GO:0070836">
    <property type="term" value="P:caveola assembly"/>
    <property type="evidence" value="ECO:0007669"/>
    <property type="project" value="InterPro"/>
</dbReference>
<evidence type="ECO:0000256" key="2">
    <source>
        <dbReference type="ARBA" id="ARBA00004202"/>
    </source>
</evidence>
<evidence type="ECO:0000256" key="3">
    <source>
        <dbReference type="ARBA" id="ARBA00004395"/>
    </source>
</evidence>
<keyword evidence="11 13" id="KW-0472">Membrane</keyword>
<organism evidence="14 15">
    <name type="scientific">Labeo rohita</name>
    <name type="common">Indian major carp</name>
    <name type="synonym">Cyprinus rohita</name>
    <dbReference type="NCBI Taxonomy" id="84645"/>
    <lineage>
        <taxon>Eukaryota</taxon>
        <taxon>Metazoa</taxon>
        <taxon>Chordata</taxon>
        <taxon>Craniata</taxon>
        <taxon>Vertebrata</taxon>
        <taxon>Euteleostomi</taxon>
        <taxon>Actinopterygii</taxon>
        <taxon>Neopterygii</taxon>
        <taxon>Teleostei</taxon>
        <taxon>Ostariophysi</taxon>
        <taxon>Cypriniformes</taxon>
        <taxon>Cyprinidae</taxon>
        <taxon>Labeoninae</taxon>
        <taxon>Labeonini</taxon>
        <taxon>Labeo</taxon>
    </lineage>
</organism>
<keyword evidence="7" id="KW-1003">Cell membrane</keyword>
<dbReference type="InterPro" id="IPR018361">
    <property type="entry name" value="Caveolin_CS"/>
</dbReference>
<dbReference type="PROSITE" id="PS01210">
    <property type="entry name" value="CAVEOLIN"/>
    <property type="match status" value="2"/>
</dbReference>
<name>A0A498LEL3_LABRO</name>
<evidence type="ECO:0000256" key="9">
    <source>
        <dbReference type="ARBA" id="ARBA00022843"/>
    </source>
</evidence>
<evidence type="ECO:0000256" key="10">
    <source>
        <dbReference type="ARBA" id="ARBA00023034"/>
    </source>
</evidence>
<evidence type="ECO:0000313" key="15">
    <source>
        <dbReference type="Proteomes" id="UP000290572"/>
    </source>
</evidence>
<dbReference type="InterPro" id="IPR001612">
    <property type="entry name" value="Caveolin"/>
</dbReference>
<proteinExistence type="evidence at protein level"/>
<evidence type="ECO:0000256" key="5">
    <source>
        <dbReference type="ARBA" id="ARBA00010988"/>
    </source>
</evidence>
<evidence type="ECO:0000313" key="14">
    <source>
        <dbReference type="EMBL" id="RXN03805.1"/>
    </source>
</evidence>
<evidence type="ECO:0007829" key="16">
    <source>
        <dbReference type="PeptideAtlas" id="A0A498LEL3"/>
    </source>
</evidence>
<comment type="function">
    <text evidence="12">May act as a scaffolding protein within caveolar membranes. Interacts directly with G-protein alpha subunits and can functionally regulate their activity. May also regulate voltage-gated potassium channels. Plays a role in the sarcolemma repair mechanism of both skeletal muscle and cardiomyocytes that permits rapid resealing of membranes disrupted by mechanical stress. Mediates the recruitment of CAVIN2 and CAVIN3 proteins to the caveolae.</text>
</comment>
<accession>A0A498LEL3</accession>
<sequence length="294" mass="33186">MDQGAPLKDISIDIEISEEEEEVSSLLEQREIYPNDTPGVREAQTKGQDSLAAHSITKALIKDRDPKGINKCLKVTFEDVIAEPASVRSFDKVWLWSHALFEVSRLWFYRIVSLLLAVPVALAAGLLFAVLSCLHICLGPEAPNMADQYNTNEEKILKDSHTKEIDLINRDPKQINEDVVKVDFEDVIAEPDGTHSMDGVWKASYTTFTVSKYWCYRVLSAIFGIPVALLWGFCFACISFCHIWAVMPCIKSYLIETQCLSRIYSLCIHTFCDPLFEALGKIFSSVRVALRKEV</sequence>
<evidence type="ECO:0000256" key="11">
    <source>
        <dbReference type="ARBA" id="ARBA00023136"/>
    </source>
</evidence>
<keyword evidence="8" id="KW-1017">Isopeptide bond</keyword>
<dbReference type="GO" id="GO:0030154">
    <property type="term" value="P:cell differentiation"/>
    <property type="evidence" value="ECO:0007669"/>
    <property type="project" value="TreeGrafter"/>
</dbReference>
<reference evidence="14 15" key="1">
    <citation type="submission" date="2018-03" db="EMBL/GenBank/DDBJ databases">
        <title>Draft genome sequence of Rohu Carp (Labeo rohita).</title>
        <authorList>
            <person name="Das P."/>
            <person name="Kushwaha B."/>
            <person name="Joshi C.G."/>
            <person name="Kumar D."/>
            <person name="Nagpure N.S."/>
            <person name="Sahoo L."/>
            <person name="Das S.P."/>
            <person name="Bit A."/>
            <person name="Patnaik S."/>
            <person name="Meher P.K."/>
            <person name="Jayasankar P."/>
            <person name="Koringa P.G."/>
            <person name="Patel N.V."/>
            <person name="Hinsu A.T."/>
            <person name="Kumar R."/>
            <person name="Pandey M."/>
            <person name="Agarwal S."/>
            <person name="Srivastava S."/>
            <person name="Singh M."/>
            <person name="Iquebal M.A."/>
            <person name="Jaiswal S."/>
            <person name="Angadi U.B."/>
            <person name="Kumar N."/>
            <person name="Raza M."/>
            <person name="Shah T.M."/>
            <person name="Rai A."/>
            <person name="Jena J.K."/>
        </authorList>
    </citation>
    <scope>NUCLEOTIDE SEQUENCE [LARGE SCALE GENOMIC DNA]</scope>
    <source>
        <strain evidence="14">DASCIFA01</strain>
        <tissue evidence="14">Testis</tissue>
    </source>
</reference>
<comment type="subcellular location">
    <subcellularLocation>
        <location evidence="1">Cell membrane</location>
        <location evidence="1">Sarcolemma</location>
    </subcellularLocation>
    <subcellularLocation>
        <location evidence="2">Cell membrane</location>
        <topology evidence="2">Peripheral membrane protein</topology>
    </subcellularLocation>
    <subcellularLocation>
        <location evidence="3">Golgi apparatus membrane</location>
        <topology evidence="3">Peripheral membrane protein</topology>
    </subcellularLocation>
    <subcellularLocation>
        <location evidence="4">Membrane</location>
        <location evidence="4">Caveola</location>
        <topology evidence="4">Peripheral membrane protein</topology>
    </subcellularLocation>
</comment>
<dbReference type="GO" id="GO:0042391">
    <property type="term" value="P:regulation of membrane potential"/>
    <property type="evidence" value="ECO:0007669"/>
    <property type="project" value="TreeGrafter"/>
</dbReference>
<evidence type="ECO:0000256" key="13">
    <source>
        <dbReference type="SAM" id="Phobius"/>
    </source>
</evidence>
<dbReference type="GO" id="GO:0005925">
    <property type="term" value="C:focal adhesion"/>
    <property type="evidence" value="ECO:0007669"/>
    <property type="project" value="TreeGrafter"/>
</dbReference>
<dbReference type="GO" id="GO:0051480">
    <property type="term" value="P:regulation of cytosolic calcium ion concentration"/>
    <property type="evidence" value="ECO:0007669"/>
    <property type="project" value="TreeGrafter"/>
</dbReference>
<dbReference type="PANTHER" id="PTHR10844">
    <property type="entry name" value="CAVEOLIN"/>
    <property type="match status" value="1"/>
</dbReference>
<evidence type="ECO:0000256" key="7">
    <source>
        <dbReference type="ARBA" id="ARBA00022475"/>
    </source>
</evidence>
<protein>
    <recommendedName>
        <fullName evidence="6">Caveolin-3</fullName>
    </recommendedName>
</protein>
<comment type="caution">
    <text evidence="14">The sequence shown here is derived from an EMBL/GenBank/DDBJ whole genome shotgun (WGS) entry which is preliminary data.</text>
</comment>
<keyword evidence="13" id="KW-1133">Transmembrane helix</keyword>
<feature type="transmembrane region" description="Helical" evidence="13">
    <location>
        <begin position="218"/>
        <end position="245"/>
    </location>
</feature>
<dbReference type="AlphaFoldDB" id="A0A498LEL3"/>
<dbReference type="GO" id="GO:0005901">
    <property type="term" value="C:caveola"/>
    <property type="evidence" value="ECO:0007669"/>
    <property type="project" value="UniProtKB-SubCell"/>
</dbReference>
<keyword evidence="16" id="KW-1267">Proteomics identification</keyword>
<dbReference type="PANTHER" id="PTHR10844:SF16">
    <property type="entry name" value="CAVEOLIN-3"/>
    <property type="match status" value="1"/>
</dbReference>
<dbReference type="Pfam" id="PF01146">
    <property type="entry name" value="Caveolin"/>
    <property type="match status" value="2"/>
</dbReference>
<keyword evidence="13" id="KW-0812">Transmembrane</keyword>
<dbReference type="GO" id="GO:0042383">
    <property type="term" value="C:sarcolemma"/>
    <property type="evidence" value="ECO:0007669"/>
    <property type="project" value="UniProtKB-SubCell"/>
</dbReference>
<evidence type="ECO:0000256" key="8">
    <source>
        <dbReference type="ARBA" id="ARBA00022499"/>
    </source>
</evidence>
<evidence type="ECO:0000256" key="1">
    <source>
        <dbReference type="ARBA" id="ARBA00004135"/>
    </source>
</evidence>
<keyword evidence="9" id="KW-0832">Ubl conjugation</keyword>
<keyword evidence="10" id="KW-0333">Golgi apparatus</keyword>
<keyword evidence="15" id="KW-1185">Reference proteome</keyword>
<evidence type="ECO:0000256" key="12">
    <source>
        <dbReference type="ARBA" id="ARBA00045319"/>
    </source>
</evidence>
<evidence type="ECO:0000256" key="6">
    <source>
        <dbReference type="ARBA" id="ARBA00017670"/>
    </source>
</evidence>
<feature type="transmembrane region" description="Helical" evidence="13">
    <location>
        <begin position="107"/>
        <end position="131"/>
    </location>
</feature>
<comment type="similarity">
    <text evidence="5">Belongs to the caveolin family.</text>
</comment>
<dbReference type="STRING" id="84645.A0A498LEL3"/>
<dbReference type="GO" id="GO:0060090">
    <property type="term" value="F:molecular adaptor activity"/>
    <property type="evidence" value="ECO:0007669"/>
    <property type="project" value="TreeGrafter"/>
</dbReference>
<dbReference type="EMBL" id="QBIY01013469">
    <property type="protein sequence ID" value="RXN03805.1"/>
    <property type="molecule type" value="Genomic_DNA"/>
</dbReference>
<dbReference type="Proteomes" id="UP000290572">
    <property type="component" value="Unassembled WGS sequence"/>
</dbReference>
<gene>
    <name evidence="14" type="ORF">ROHU_013255</name>
</gene>
<dbReference type="GO" id="GO:0044325">
    <property type="term" value="F:transmembrane transporter binding"/>
    <property type="evidence" value="ECO:0007669"/>
    <property type="project" value="TreeGrafter"/>
</dbReference>